<dbReference type="GeneID" id="19244845"/>
<dbReference type="InterPro" id="IPR002921">
    <property type="entry name" value="Fungal_lipase-type"/>
</dbReference>
<dbReference type="RefSeq" id="XP_007806874.1">
    <property type="nucleotide sequence ID" value="XM_007808683.1"/>
</dbReference>
<keyword evidence="2" id="KW-0378">Hydrolase</keyword>
<dbReference type="AlphaFoldDB" id="E9DSD6"/>
<dbReference type="SUPFAM" id="SSF53474">
    <property type="entry name" value="alpha/beta-Hydrolases"/>
    <property type="match status" value="1"/>
</dbReference>
<dbReference type="HOGENOM" id="CLU_032957_3_1_1"/>
<keyword evidence="6" id="KW-1185">Reference proteome</keyword>
<feature type="chain" id="PRO_5003238111" evidence="3">
    <location>
        <begin position="20"/>
        <end position="400"/>
    </location>
</feature>
<protein>
    <submittedName>
        <fullName evidence="5">Triacylglycerol lipase FGL2</fullName>
    </submittedName>
</protein>
<evidence type="ECO:0000256" key="3">
    <source>
        <dbReference type="SAM" id="SignalP"/>
    </source>
</evidence>
<organism evidence="6">
    <name type="scientific">Metarhizium acridum (strain CQMa 102)</name>
    <dbReference type="NCBI Taxonomy" id="655827"/>
    <lineage>
        <taxon>Eukaryota</taxon>
        <taxon>Fungi</taxon>
        <taxon>Dikarya</taxon>
        <taxon>Ascomycota</taxon>
        <taxon>Pezizomycotina</taxon>
        <taxon>Sordariomycetes</taxon>
        <taxon>Hypocreomycetidae</taxon>
        <taxon>Hypocreales</taxon>
        <taxon>Clavicipitaceae</taxon>
        <taxon>Metarhizium</taxon>
    </lineage>
</organism>
<dbReference type="FunCoup" id="E9DSD6">
    <property type="interactions" value="11"/>
</dbReference>
<dbReference type="PANTHER" id="PTHR46640:SF1">
    <property type="entry name" value="FUNGAL LIPASE-LIKE DOMAIN-CONTAINING PROTEIN-RELATED"/>
    <property type="match status" value="1"/>
</dbReference>
<name>E9DSD6_METAQ</name>
<dbReference type="GO" id="GO:0006629">
    <property type="term" value="P:lipid metabolic process"/>
    <property type="evidence" value="ECO:0007669"/>
    <property type="project" value="InterPro"/>
</dbReference>
<dbReference type="OrthoDB" id="438440at2759"/>
<feature type="domain" description="Fungal lipase-type" evidence="4">
    <location>
        <begin position="125"/>
        <end position="285"/>
    </location>
</feature>
<dbReference type="KEGG" id="maw:19244845"/>
<reference evidence="5 6" key="1">
    <citation type="journal article" date="2011" name="PLoS Genet.">
        <title>Genome sequencing and comparative transcriptomics of the model entomopathogenic fungi Metarhizium anisopliae and M. acridum.</title>
        <authorList>
            <person name="Gao Q."/>
            <person name="Jin K."/>
            <person name="Ying S.H."/>
            <person name="Zhang Y."/>
            <person name="Xiao G."/>
            <person name="Shang Y."/>
            <person name="Duan Z."/>
            <person name="Hu X."/>
            <person name="Xie X.Q."/>
            <person name="Zhou G."/>
            <person name="Peng G."/>
            <person name="Luo Z."/>
            <person name="Huang W."/>
            <person name="Wang B."/>
            <person name="Fang W."/>
            <person name="Wang S."/>
            <person name="Zhong Y."/>
            <person name="Ma L.J."/>
            <person name="St Leger R.J."/>
            <person name="Zhao G.P."/>
            <person name="Pei Y."/>
            <person name="Feng M.G."/>
            <person name="Xia Y."/>
            <person name="Wang C."/>
        </authorList>
    </citation>
    <scope>NUCLEOTIDE SEQUENCE [LARGE SCALE GENOMIC DNA]</scope>
    <source>
        <strain evidence="5 6">CQMa 102</strain>
    </source>
</reference>
<dbReference type="CDD" id="cd00519">
    <property type="entry name" value="Lipase_3"/>
    <property type="match status" value="1"/>
</dbReference>
<keyword evidence="1 3" id="KW-0732">Signal</keyword>
<dbReference type="InParanoid" id="E9DSD6"/>
<dbReference type="PANTHER" id="PTHR46640">
    <property type="entry name" value="TRIACYLGLYCEROL LIPASE, PUTATIVE (AFU_ORTHOLOGUE AFUA_6G06510)-RELATED"/>
    <property type="match status" value="1"/>
</dbReference>
<evidence type="ECO:0000256" key="1">
    <source>
        <dbReference type="ARBA" id="ARBA00022729"/>
    </source>
</evidence>
<dbReference type="InterPro" id="IPR029058">
    <property type="entry name" value="AB_hydrolase_fold"/>
</dbReference>
<dbReference type="InterPro" id="IPR051299">
    <property type="entry name" value="AB_hydrolase_lip/est"/>
</dbReference>
<dbReference type="OMA" id="HAGEVYI"/>
<evidence type="ECO:0000313" key="5">
    <source>
        <dbReference type="EMBL" id="EFY93296.1"/>
    </source>
</evidence>
<dbReference type="GO" id="GO:0016787">
    <property type="term" value="F:hydrolase activity"/>
    <property type="evidence" value="ECO:0007669"/>
    <property type="project" value="UniProtKB-KW"/>
</dbReference>
<dbReference type="Proteomes" id="UP000002499">
    <property type="component" value="Unassembled WGS sequence"/>
</dbReference>
<evidence type="ECO:0000313" key="6">
    <source>
        <dbReference type="Proteomes" id="UP000002499"/>
    </source>
</evidence>
<dbReference type="eggNOG" id="KOG4569">
    <property type="taxonomic scope" value="Eukaryota"/>
</dbReference>
<evidence type="ECO:0000259" key="4">
    <source>
        <dbReference type="Pfam" id="PF01764"/>
    </source>
</evidence>
<sequence>MWSWALLTQPLLWWRLTRSSQQYVIDSPSPNNESSPSSISTPLFADLERLSRLVDVSYCIGSTGVHKPFECLSRCKEFPGLSLATTWSTGFLMGDSCGYIAVDHGNKWMESQDGGVSGERNGAIIVAFRGTYSIANTVVDLGTIPQEYVPYPAPDDDDSDFLENYRRRCDNCTVHMGFLHSWRMARGAVVPELKALRKEYPSYNIQLIGHSLGGAVACLAALELKLSLGWDNLVVTTFGEPRVGNYQLARYIDKAFQLDGTKNLEHWTYRRVTHNNDPVPLLPLEEWGYKPHGGEIYISKQELQPTEEDIRTCVGDSDPECSAGAETSLLEDMRRLLRFAAASSSIEEYIVARTLPTRLKIWQLFFAHRDYFWRLGLCVPGGDPSNWGRGWSGVIESEEL</sequence>
<dbReference type="EMBL" id="GL698471">
    <property type="protein sequence ID" value="EFY93296.1"/>
    <property type="molecule type" value="Genomic_DNA"/>
</dbReference>
<dbReference type="Gene3D" id="3.40.50.1820">
    <property type="entry name" value="alpha/beta hydrolase"/>
    <property type="match status" value="1"/>
</dbReference>
<proteinExistence type="predicted"/>
<accession>E9DSD6</accession>
<gene>
    <name evidence="5" type="ORF">MAC_00534</name>
</gene>
<evidence type="ECO:0000256" key="2">
    <source>
        <dbReference type="ARBA" id="ARBA00022801"/>
    </source>
</evidence>
<feature type="signal peptide" evidence="3">
    <location>
        <begin position="1"/>
        <end position="19"/>
    </location>
</feature>
<dbReference type="Pfam" id="PF01764">
    <property type="entry name" value="Lipase_3"/>
    <property type="match status" value="1"/>
</dbReference>